<dbReference type="EMBL" id="SDMP01000015">
    <property type="protein sequence ID" value="RYR07229.1"/>
    <property type="molecule type" value="Genomic_DNA"/>
</dbReference>
<sequence length="140" mass="15609">MEIGGFSVKRQWQLQLALSALLFLAVSSPGFSYETRKSGRSSVFSLFNLKEKSRFWSENVIHSDFDDLTSSSPDKASALNYTIAGNIANYLKLQEVDAIHLPDLKGRDTKNSSFSQKKLSAGLQKLITSLNIHGFDMKKC</sequence>
<evidence type="ECO:0000313" key="2">
    <source>
        <dbReference type="Proteomes" id="UP000289738"/>
    </source>
</evidence>
<accession>A0A444YZ64</accession>
<keyword evidence="2" id="KW-1185">Reference proteome</keyword>
<comment type="caution">
    <text evidence="1">The sequence shown here is derived from an EMBL/GenBank/DDBJ whole genome shotgun (WGS) entry which is preliminary data.</text>
</comment>
<dbReference type="Proteomes" id="UP000289738">
    <property type="component" value="Chromosome B05"/>
</dbReference>
<reference evidence="1 2" key="1">
    <citation type="submission" date="2019-01" db="EMBL/GenBank/DDBJ databases">
        <title>Sequencing of cultivated peanut Arachis hypogaea provides insights into genome evolution and oil improvement.</title>
        <authorList>
            <person name="Chen X."/>
        </authorList>
    </citation>
    <scope>NUCLEOTIDE SEQUENCE [LARGE SCALE GENOMIC DNA]</scope>
    <source>
        <strain evidence="2">cv. Fuhuasheng</strain>
        <tissue evidence="1">Leaves</tissue>
    </source>
</reference>
<gene>
    <name evidence="1" type="ORF">Ahy_B05g074541</name>
</gene>
<name>A0A444YZ64_ARAHY</name>
<evidence type="ECO:0000313" key="1">
    <source>
        <dbReference type="EMBL" id="RYR07229.1"/>
    </source>
</evidence>
<proteinExistence type="predicted"/>
<dbReference type="AlphaFoldDB" id="A0A444YZ64"/>
<organism evidence="1 2">
    <name type="scientific">Arachis hypogaea</name>
    <name type="common">Peanut</name>
    <dbReference type="NCBI Taxonomy" id="3818"/>
    <lineage>
        <taxon>Eukaryota</taxon>
        <taxon>Viridiplantae</taxon>
        <taxon>Streptophyta</taxon>
        <taxon>Embryophyta</taxon>
        <taxon>Tracheophyta</taxon>
        <taxon>Spermatophyta</taxon>
        <taxon>Magnoliopsida</taxon>
        <taxon>eudicotyledons</taxon>
        <taxon>Gunneridae</taxon>
        <taxon>Pentapetalae</taxon>
        <taxon>rosids</taxon>
        <taxon>fabids</taxon>
        <taxon>Fabales</taxon>
        <taxon>Fabaceae</taxon>
        <taxon>Papilionoideae</taxon>
        <taxon>50 kb inversion clade</taxon>
        <taxon>dalbergioids sensu lato</taxon>
        <taxon>Dalbergieae</taxon>
        <taxon>Pterocarpus clade</taxon>
        <taxon>Arachis</taxon>
    </lineage>
</organism>
<protein>
    <submittedName>
        <fullName evidence="1">Uncharacterized protein</fullName>
    </submittedName>
</protein>
<dbReference type="STRING" id="3818.A0A444YZ64"/>